<name>M7Z899_TRIUA</name>
<evidence type="ECO:0000313" key="2">
    <source>
        <dbReference type="EMBL" id="EMS59433.1"/>
    </source>
</evidence>
<evidence type="ECO:0000256" key="1">
    <source>
        <dbReference type="SAM" id="MobiDB-lite"/>
    </source>
</evidence>
<organism evidence="2">
    <name type="scientific">Triticum urartu</name>
    <name type="common">Red wild einkorn</name>
    <name type="synonym">Crithodium urartu</name>
    <dbReference type="NCBI Taxonomy" id="4572"/>
    <lineage>
        <taxon>Eukaryota</taxon>
        <taxon>Viridiplantae</taxon>
        <taxon>Streptophyta</taxon>
        <taxon>Embryophyta</taxon>
        <taxon>Tracheophyta</taxon>
        <taxon>Spermatophyta</taxon>
        <taxon>Magnoliopsida</taxon>
        <taxon>Liliopsida</taxon>
        <taxon>Poales</taxon>
        <taxon>Poaceae</taxon>
        <taxon>BOP clade</taxon>
        <taxon>Pooideae</taxon>
        <taxon>Triticodae</taxon>
        <taxon>Triticeae</taxon>
        <taxon>Triticinae</taxon>
        <taxon>Triticum</taxon>
    </lineage>
</organism>
<proteinExistence type="predicted"/>
<sequence length="117" mass="13233">MVASRLPSLCSMAWPRCLLHADAARDWEGTLLHLPSHERCRCRSNWVSRHLHITKGRRTATGMEPRRRRRPPVTEGSSRRGLPEKEDLLAVRVAQADDAGAVRLNVPVSVKRKHGTE</sequence>
<accession>M7Z899</accession>
<gene>
    <name evidence="2" type="ORF">TRIUR3_23312</name>
</gene>
<dbReference type="AlphaFoldDB" id="M7Z899"/>
<feature type="region of interest" description="Disordered" evidence="1">
    <location>
        <begin position="56"/>
        <end position="87"/>
    </location>
</feature>
<protein>
    <submittedName>
        <fullName evidence="2">Uncharacterized protein</fullName>
    </submittedName>
</protein>
<feature type="compositionally biased region" description="Basic and acidic residues" evidence="1">
    <location>
        <begin position="77"/>
        <end position="87"/>
    </location>
</feature>
<dbReference type="EMBL" id="KD121190">
    <property type="protein sequence ID" value="EMS59433.1"/>
    <property type="molecule type" value="Genomic_DNA"/>
</dbReference>
<reference evidence="2" key="1">
    <citation type="journal article" date="2013" name="Nature">
        <title>Draft genome of the wheat A-genome progenitor Triticum urartu.</title>
        <authorList>
            <person name="Ling H.Q."/>
            <person name="Zhao S."/>
            <person name="Liu D."/>
            <person name="Wang J."/>
            <person name="Sun H."/>
            <person name="Zhang C."/>
            <person name="Fan H."/>
            <person name="Li D."/>
            <person name="Dong L."/>
            <person name="Tao Y."/>
            <person name="Gao C."/>
            <person name="Wu H."/>
            <person name="Li Y."/>
            <person name="Cui Y."/>
            <person name="Guo X."/>
            <person name="Zheng S."/>
            <person name="Wang B."/>
            <person name="Yu K."/>
            <person name="Liang Q."/>
            <person name="Yang W."/>
            <person name="Lou X."/>
            <person name="Chen J."/>
            <person name="Feng M."/>
            <person name="Jian J."/>
            <person name="Zhang X."/>
            <person name="Luo G."/>
            <person name="Jiang Y."/>
            <person name="Liu J."/>
            <person name="Wang Z."/>
            <person name="Sha Y."/>
            <person name="Zhang B."/>
            <person name="Wu H."/>
            <person name="Tang D."/>
            <person name="Shen Q."/>
            <person name="Xue P."/>
            <person name="Zou S."/>
            <person name="Wang X."/>
            <person name="Liu X."/>
            <person name="Wang F."/>
            <person name="Yang Y."/>
            <person name="An X."/>
            <person name="Dong Z."/>
            <person name="Zhang K."/>
            <person name="Zhang X."/>
            <person name="Luo M.C."/>
            <person name="Dvorak J."/>
            <person name="Tong Y."/>
            <person name="Wang J."/>
            <person name="Yang H."/>
            <person name="Li Z."/>
            <person name="Wang D."/>
            <person name="Zhang A."/>
            <person name="Wang J."/>
        </authorList>
    </citation>
    <scope>NUCLEOTIDE SEQUENCE</scope>
</reference>